<dbReference type="RefSeq" id="WP_040373071.1">
    <property type="nucleotide sequence ID" value="NZ_CP068053.1"/>
</dbReference>
<dbReference type="FunFam" id="1.10.12.10:FF:000001">
    <property type="entry name" value="Probable enoyl-CoA hydratase, mitochondrial"/>
    <property type="match status" value="1"/>
</dbReference>
<reference evidence="4 5" key="1">
    <citation type="submission" date="2021-01" db="EMBL/GenBank/DDBJ databases">
        <title>FDA dAtabase for Regulatory Grade micrObial Sequences (FDA-ARGOS): Supporting development and validation of Infectious Disease Dx tests.</title>
        <authorList>
            <person name="Nelson B."/>
            <person name="Plummer A."/>
            <person name="Tallon L."/>
            <person name="Sadzewicz L."/>
            <person name="Zhao X."/>
            <person name="Boylan J."/>
            <person name="Ott S."/>
            <person name="Bowen H."/>
            <person name="Vavikolanu K."/>
            <person name="Mehta A."/>
            <person name="Aluvathingal J."/>
            <person name="Nadendla S."/>
            <person name="Myers T."/>
            <person name="Yan Y."/>
            <person name="Sichtig H."/>
        </authorList>
    </citation>
    <scope>NUCLEOTIDE SEQUENCE [LARGE SCALE GENOMIC DNA]</scope>
    <source>
        <strain evidence="4 5">FDAARGOS_1161</strain>
    </source>
</reference>
<dbReference type="SUPFAM" id="SSF52096">
    <property type="entry name" value="ClpP/crotonase"/>
    <property type="match status" value="1"/>
</dbReference>
<dbReference type="PANTHER" id="PTHR11941:SF54">
    <property type="entry name" value="ENOYL-COA HYDRATASE, MITOCHONDRIAL"/>
    <property type="match status" value="1"/>
</dbReference>
<gene>
    <name evidence="4" type="ORF">I6J18_05550</name>
</gene>
<dbReference type="Pfam" id="PF00378">
    <property type="entry name" value="ECH_1"/>
    <property type="match status" value="1"/>
</dbReference>
<comment type="similarity">
    <text evidence="1 3">Belongs to the enoyl-CoA hydratase/isomerase family.</text>
</comment>
<keyword evidence="5" id="KW-1185">Reference proteome</keyword>
<dbReference type="GO" id="GO:0016836">
    <property type="term" value="F:hydro-lyase activity"/>
    <property type="evidence" value="ECO:0007669"/>
    <property type="project" value="UniProtKB-ARBA"/>
</dbReference>
<dbReference type="InterPro" id="IPR014748">
    <property type="entry name" value="Enoyl-CoA_hydra_C"/>
</dbReference>
<protein>
    <submittedName>
        <fullName evidence="4">Enoyl-CoA hydratase/isomerase family protein</fullName>
    </submittedName>
</protein>
<dbReference type="KEGG" id="ppsr:I6J18_05550"/>
<dbReference type="CDD" id="cd06558">
    <property type="entry name" value="crotonase-like"/>
    <property type="match status" value="1"/>
</dbReference>
<evidence type="ECO:0000256" key="1">
    <source>
        <dbReference type="ARBA" id="ARBA00005254"/>
    </source>
</evidence>
<dbReference type="PROSITE" id="PS00166">
    <property type="entry name" value="ENOYL_COA_HYDRATASE"/>
    <property type="match status" value="1"/>
</dbReference>
<accession>A0A974NP96</accession>
<dbReference type="InterPro" id="IPR029045">
    <property type="entry name" value="ClpP/crotonase-like_dom_sf"/>
</dbReference>
<dbReference type="PANTHER" id="PTHR11941">
    <property type="entry name" value="ENOYL-COA HYDRATASE-RELATED"/>
    <property type="match status" value="1"/>
</dbReference>
<dbReference type="GO" id="GO:0006635">
    <property type="term" value="P:fatty acid beta-oxidation"/>
    <property type="evidence" value="ECO:0007669"/>
    <property type="project" value="TreeGrafter"/>
</dbReference>
<dbReference type="AlphaFoldDB" id="A0A974NP96"/>
<keyword evidence="2" id="KW-0456">Lyase</keyword>
<proteinExistence type="inferred from homology"/>
<dbReference type="InterPro" id="IPR018376">
    <property type="entry name" value="Enoyl-CoA_hyd/isom_CS"/>
</dbReference>
<evidence type="ECO:0000313" key="5">
    <source>
        <dbReference type="Proteomes" id="UP000595254"/>
    </source>
</evidence>
<dbReference type="InterPro" id="IPR001753">
    <property type="entry name" value="Enoyl-CoA_hydra/iso"/>
</dbReference>
<evidence type="ECO:0000256" key="2">
    <source>
        <dbReference type="ARBA" id="ARBA00023239"/>
    </source>
</evidence>
<sequence length="258" mass="27546">MSNIIEFEIVENVGLLTLNRPEAANALSLTMLNRLNETLEEIDNHQLRCLIITGAGERVFCAGADLKERAEMNEIEVKQTVSLISKTMTAIEQFPMPVIAAMNGAAFGGGLELALACDIRLAGEDCKLGLTETSLGIIPGGGGTQRLPRIAGAAAAKELIFTARKITAKEALTLGILNKVVPSDQLQQITLNLAKEIAQNAPLALKAAKQAVNSGLQSDIASGLLIEAASYEQTIASYDRTEGLRAFSEKRKPVFEGR</sequence>
<dbReference type="Proteomes" id="UP000595254">
    <property type="component" value="Chromosome"/>
</dbReference>
<organism evidence="4 5">
    <name type="scientific">Peribacillus psychrosaccharolyticus</name>
    <name type="common">Bacillus psychrosaccharolyticus</name>
    <dbReference type="NCBI Taxonomy" id="1407"/>
    <lineage>
        <taxon>Bacteria</taxon>
        <taxon>Bacillati</taxon>
        <taxon>Bacillota</taxon>
        <taxon>Bacilli</taxon>
        <taxon>Bacillales</taxon>
        <taxon>Bacillaceae</taxon>
        <taxon>Peribacillus</taxon>
    </lineage>
</organism>
<dbReference type="Gene3D" id="3.90.226.10">
    <property type="entry name" value="2-enoyl-CoA Hydratase, Chain A, domain 1"/>
    <property type="match status" value="1"/>
</dbReference>
<name>A0A974NP96_PERPY</name>
<dbReference type="FunFam" id="3.90.226.10:FF:000009">
    <property type="entry name" value="Carnitinyl-CoA dehydratase"/>
    <property type="match status" value="1"/>
</dbReference>
<evidence type="ECO:0000313" key="4">
    <source>
        <dbReference type="EMBL" id="QQT01334.1"/>
    </source>
</evidence>
<evidence type="ECO:0000256" key="3">
    <source>
        <dbReference type="RuleBase" id="RU003707"/>
    </source>
</evidence>
<dbReference type="Gene3D" id="1.10.12.10">
    <property type="entry name" value="Lyase 2-enoyl-coa Hydratase, Chain A, domain 2"/>
    <property type="match status" value="1"/>
</dbReference>
<dbReference type="EMBL" id="CP068053">
    <property type="protein sequence ID" value="QQT01334.1"/>
    <property type="molecule type" value="Genomic_DNA"/>
</dbReference>